<reference evidence="3" key="2">
    <citation type="submission" date="2015-08" db="UniProtKB">
        <authorList>
            <consortium name="WormBaseParasite"/>
        </authorList>
    </citation>
    <scope>IDENTIFICATION</scope>
</reference>
<keyword evidence="2" id="KW-1185">Reference proteome</keyword>
<dbReference type="AlphaFoldDB" id="A0A0K0F9X4"/>
<dbReference type="Proteomes" id="UP000035680">
    <property type="component" value="Unassembled WGS sequence"/>
</dbReference>
<dbReference type="WBParaSite" id="SVE_0562600.1">
    <property type="protein sequence ID" value="SVE_0562600.1"/>
    <property type="gene ID" value="SVE_0562600"/>
</dbReference>
<protein>
    <submittedName>
        <fullName evidence="3">4Fe-4S dicluster domain-containing protein</fullName>
    </submittedName>
</protein>
<evidence type="ECO:0000313" key="2">
    <source>
        <dbReference type="Proteomes" id="UP000035680"/>
    </source>
</evidence>
<sequence>MIYQNLLIILTFYFFGVNASTNDDCRFACIQRCQSTCFIKATIPTICLNTCPTACATACTSYLYVNTRHIGYLRSSMIPQTTTTPPLLPILDSSIFKPFVQKYHEVTNYLSQATSHVVSEVINQNITSNVCQSECLTTCENQCDPDNDDNSNVCERLCKPFCKVRCGILSRQFDLFSKSACSSACAPHCNTVCIIKQGLKQLFDASDVPTIKEYVNEVSNRLDPNVNYVKEEMKMDKPKEIIENIKICVNQCVNRCARGISDQSKPFEKQISACHSPCENVCHNKKIIEVNKKCDILKCNQNCMYQCYGLKNNNINCRNICQRTCESLCVAPNAQSVSSHKQMMLKVDTLYKLDIMKNNCFASCSNYLPRMATSNEAISWTDICHKSCTSLDYERKRIINTCSMGCQGQCKESCLYSDKGFAQCDPICKVSCDSECGNKASKYKECEPNCLTTCNKSCKNRMSDFKCSISCYALCRNEACSKR</sequence>
<dbReference type="STRING" id="75913.A0A0K0F9X4"/>
<keyword evidence="1" id="KW-0732">Signal</keyword>
<name>A0A0K0F9X4_STRVS</name>
<proteinExistence type="predicted"/>
<feature type="chain" id="PRO_5005329577" evidence="1">
    <location>
        <begin position="20"/>
        <end position="483"/>
    </location>
</feature>
<organism evidence="2 3">
    <name type="scientific">Strongyloides venezuelensis</name>
    <name type="common">Threadworm</name>
    <dbReference type="NCBI Taxonomy" id="75913"/>
    <lineage>
        <taxon>Eukaryota</taxon>
        <taxon>Metazoa</taxon>
        <taxon>Ecdysozoa</taxon>
        <taxon>Nematoda</taxon>
        <taxon>Chromadorea</taxon>
        <taxon>Rhabditida</taxon>
        <taxon>Tylenchina</taxon>
        <taxon>Panagrolaimomorpha</taxon>
        <taxon>Strongyloidoidea</taxon>
        <taxon>Strongyloididae</taxon>
        <taxon>Strongyloides</taxon>
    </lineage>
</organism>
<reference evidence="2" key="1">
    <citation type="submission" date="2014-07" db="EMBL/GenBank/DDBJ databases">
        <authorList>
            <person name="Martin A.A"/>
            <person name="De Silva N."/>
        </authorList>
    </citation>
    <scope>NUCLEOTIDE SEQUENCE</scope>
</reference>
<evidence type="ECO:0000313" key="3">
    <source>
        <dbReference type="WBParaSite" id="SVE_0562600.1"/>
    </source>
</evidence>
<evidence type="ECO:0000256" key="1">
    <source>
        <dbReference type="SAM" id="SignalP"/>
    </source>
</evidence>
<accession>A0A0K0F9X4</accession>
<feature type="signal peptide" evidence="1">
    <location>
        <begin position="1"/>
        <end position="19"/>
    </location>
</feature>